<dbReference type="SUPFAM" id="SSF51679">
    <property type="entry name" value="Bacterial luciferase-like"/>
    <property type="match status" value="1"/>
</dbReference>
<feature type="domain" description="Luciferase-like" evidence="1">
    <location>
        <begin position="18"/>
        <end position="233"/>
    </location>
</feature>
<reference evidence="2 3" key="1">
    <citation type="submission" date="2020-07" db="EMBL/GenBank/DDBJ databases">
        <title>Sequencing the genomes of 1000 actinobacteria strains.</title>
        <authorList>
            <person name="Klenk H.-P."/>
        </authorList>
    </citation>
    <scope>NUCLEOTIDE SEQUENCE [LARGE SCALE GENOMIC DNA]</scope>
    <source>
        <strain evidence="2 3">DSM 21349</strain>
    </source>
</reference>
<dbReference type="InterPro" id="IPR036661">
    <property type="entry name" value="Luciferase-like_sf"/>
</dbReference>
<evidence type="ECO:0000313" key="2">
    <source>
        <dbReference type="EMBL" id="MBA8805950.1"/>
    </source>
</evidence>
<dbReference type="RefSeq" id="WP_182541954.1">
    <property type="nucleotide sequence ID" value="NZ_JACGXA010000003.1"/>
</dbReference>
<gene>
    <name evidence="2" type="ORF">FB382_004295</name>
</gene>
<dbReference type="Gene3D" id="3.20.20.30">
    <property type="entry name" value="Luciferase-like domain"/>
    <property type="match status" value="1"/>
</dbReference>
<evidence type="ECO:0000259" key="1">
    <source>
        <dbReference type="Pfam" id="PF00296"/>
    </source>
</evidence>
<dbReference type="PANTHER" id="PTHR30011">
    <property type="entry name" value="ALKANESULFONATE MONOOXYGENASE-RELATED"/>
    <property type="match status" value="1"/>
</dbReference>
<comment type="caution">
    <text evidence="2">The sequence shown here is derived from an EMBL/GenBank/DDBJ whole genome shotgun (WGS) entry which is preliminary data.</text>
</comment>
<dbReference type="PANTHER" id="PTHR30011:SF32">
    <property type="entry name" value="CONSERVED PROTEIN"/>
    <property type="match status" value="1"/>
</dbReference>
<sequence>MRFTYAEAMTRASFYGPLAQAAEAAGYTSMTVADSLIYPEESDSTYPYTDTGDREFLEDKEFIETMVLCAHLFALTSTLRLTPFVLKLPVRPPVLVAKQASSLAHLSGNRLGLGVGLSPWPEDFEALGVPWERRGKRMDECMDVLRGLTSGEFFGYRGDFYDFPPLKQCPAPTERIPLLVGGHADAALRRAVVKGDGWMHAGGDGEELDRLLARLAEIRKAEGDERDDFEVHVISYDAYDPDGIKRLEDKGVTDCIVGFRVPYIKGPDTEPLEKKIEHLERYAENVIAKVGT</sequence>
<evidence type="ECO:0000313" key="3">
    <source>
        <dbReference type="Proteomes" id="UP000580910"/>
    </source>
</evidence>
<dbReference type="InterPro" id="IPR051260">
    <property type="entry name" value="Diverse_substr_monoxygenases"/>
</dbReference>
<accession>A0A7W3PBL3</accession>
<dbReference type="Pfam" id="PF00296">
    <property type="entry name" value="Bac_luciferase"/>
    <property type="match status" value="1"/>
</dbReference>
<keyword evidence="3" id="KW-1185">Reference proteome</keyword>
<protein>
    <submittedName>
        <fullName evidence="2">Putative F420-dependent oxidoreductase</fullName>
    </submittedName>
</protein>
<dbReference type="InterPro" id="IPR011251">
    <property type="entry name" value="Luciferase-like_dom"/>
</dbReference>
<dbReference type="AlphaFoldDB" id="A0A7W3PBL3"/>
<dbReference type="Proteomes" id="UP000580910">
    <property type="component" value="Unassembled WGS sequence"/>
</dbReference>
<dbReference type="EMBL" id="JACGXA010000003">
    <property type="protein sequence ID" value="MBA8805950.1"/>
    <property type="molecule type" value="Genomic_DNA"/>
</dbReference>
<proteinExistence type="predicted"/>
<dbReference type="GO" id="GO:0016705">
    <property type="term" value="F:oxidoreductase activity, acting on paired donors, with incorporation or reduction of molecular oxygen"/>
    <property type="evidence" value="ECO:0007669"/>
    <property type="project" value="InterPro"/>
</dbReference>
<organism evidence="2 3">
    <name type="scientific">Nocardioides ginsengisegetis</name>
    <dbReference type="NCBI Taxonomy" id="661491"/>
    <lineage>
        <taxon>Bacteria</taxon>
        <taxon>Bacillati</taxon>
        <taxon>Actinomycetota</taxon>
        <taxon>Actinomycetes</taxon>
        <taxon>Propionibacteriales</taxon>
        <taxon>Nocardioidaceae</taxon>
        <taxon>Nocardioides</taxon>
    </lineage>
</organism>
<name>A0A7W3PBL3_9ACTN</name>
<dbReference type="InterPro" id="IPR019921">
    <property type="entry name" value="Lucif-like_OxRdtase_Rv2161c"/>
</dbReference>
<dbReference type="NCBIfam" id="TIGR03619">
    <property type="entry name" value="F420_Rv2161c"/>
    <property type="match status" value="1"/>
</dbReference>